<name>A0ABQ8UKD0_9EUKA</name>
<dbReference type="Proteomes" id="UP001141327">
    <property type="component" value="Unassembled WGS sequence"/>
</dbReference>
<dbReference type="EMBL" id="JAPMOS010000021">
    <property type="protein sequence ID" value="KAJ4459263.1"/>
    <property type="molecule type" value="Genomic_DNA"/>
</dbReference>
<protein>
    <submittedName>
        <fullName evidence="2">Uncharacterized protein</fullName>
    </submittedName>
</protein>
<feature type="compositionally biased region" description="Low complexity" evidence="1">
    <location>
        <begin position="282"/>
        <end position="303"/>
    </location>
</feature>
<proteinExistence type="predicted"/>
<accession>A0ABQ8UKD0</accession>
<comment type="caution">
    <text evidence="2">The sequence shown here is derived from an EMBL/GenBank/DDBJ whole genome shotgun (WGS) entry which is preliminary data.</text>
</comment>
<evidence type="ECO:0000313" key="3">
    <source>
        <dbReference type="Proteomes" id="UP001141327"/>
    </source>
</evidence>
<organism evidence="2 3">
    <name type="scientific">Paratrimastix pyriformis</name>
    <dbReference type="NCBI Taxonomy" id="342808"/>
    <lineage>
        <taxon>Eukaryota</taxon>
        <taxon>Metamonada</taxon>
        <taxon>Preaxostyla</taxon>
        <taxon>Paratrimastigidae</taxon>
        <taxon>Paratrimastix</taxon>
    </lineage>
</organism>
<evidence type="ECO:0000256" key="1">
    <source>
        <dbReference type="SAM" id="MobiDB-lite"/>
    </source>
</evidence>
<reference evidence="2" key="1">
    <citation type="journal article" date="2022" name="bioRxiv">
        <title>Genomics of Preaxostyla Flagellates Illuminates Evolutionary Transitions and the Path Towards Mitochondrial Loss.</title>
        <authorList>
            <person name="Novak L.V.F."/>
            <person name="Treitli S.C."/>
            <person name="Pyrih J."/>
            <person name="Halakuc P."/>
            <person name="Pipaliya S.V."/>
            <person name="Vacek V."/>
            <person name="Brzon O."/>
            <person name="Soukal P."/>
            <person name="Eme L."/>
            <person name="Dacks J.B."/>
            <person name="Karnkowska A."/>
            <person name="Elias M."/>
            <person name="Hampl V."/>
        </authorList>
    </citation>
    <scope>NUCLEOTIDE SEQUENCE</scope>
    <source>
        <strain evidence="2">RCP-MX</strain>
    </source>
</reference>
<feature type="compositionally biased region" description="Pro residues" evidence="1">
    <location>
        <begin position="243"/>
        <end position="253"/>
    </location>
</feature>
<evidence type="ECO:0000313" key="2">
    <source>
        <dbReference type="EMBL" id="KAJ4459263.1"/>
    </source>
</evidence>
<sequence length="310" mass="33481">MAATFPFSPKEVYYIGTWRRTPYRADADPLCLNGLQKAHLSTFDEDVGQLWKVQPHQYAPNAFIIECQEVGEARFLTGSLILSASQNDACVFLFDLVPSLRGRSCDVSVRIRPASKPELILCSTESTRTVQFMTQCDADQPDPQGSFVHNIAWEFSPDVDVPQGSSAIEATEALAVPDSMPCPEWPMSLVEPALPQVVEPALPQVVEPALPQVVDTALDSLTPHPHHVPHLRSPPHQNTPSTSPVPPLSPSGPIPSAYMGGLPSPRQITSAITAPPGRVFRAGSATQAASAQPAQPSRLSQAQNIQKLFA</sequence>
<gene>
    <name evidence="2" type="ORF">PAPYR_4799</name>
</gene>
<feature type="region of interest" description="Disordered" evidence="1">
    <location>
        <begin position="219"/>
        <end position="310"/>
    </location>
</feature>
<keyword evidence="3" id="KW-1185">Reference proteome</keyword>